<reference evidence="1" key="1">
    <citation type="journal article" date="2021" name="Proc. Natl. Acad. Sci. U.S.A.">
        <title>A Catalog of Tens of Thousands of Viruses from Human Metagenomes Reveals Hidden Associations with Chronic Diseases.</title>
        <authorList>
            <person name="Tisza M.J."/>
            <person name="Buck C.B."/>
        </authorList>
    </citation>
    <scope>NUCLEOTIDE SEQUENCE</scope>
    <source>
        <strain evidence="1">CtByu2</strain>
    </source>
</reference>
<evidence type="ECO:0000313" key="1">
    <source>
        <dbReference type="EMBL" id="DAF47651.1"/>
    </source>
</evidence>
<organism evidence="1">
    <name type="scientific">Myoviridae sp. ctByu2</name>
    <dbReference type="NCBI Taxonomy" id="2827668"/>
    <lineage>
        <taxon>Viruses</taxon>
        <taxon>Duplodnaviria</taxon>
        <taxon>Heunggongvirae</taxon>
        <taxon>Uroviricota</taxon>
        <taxon>Caudoviricetes</taxon>
    </lineage>
</organism>
<proteinExistence type="predicted"/>
<protein>
    <submittedName>
        <fullName evidence="1">Uncharacterized protein</fullName>
    </submittedName>
</protein>
<accession>A0A8S5SA05</accession>
<name>A0A8S5SA05_9CAUD</name>
<sequence>MSKIINKPFNAAIKIFRTIFKGSPNLITSADLNRQIEALKYQMDSLDEKVGVLSDFMPSITYESGSISVTPIFTYLEVKGCSFNPSKAVLTTALTGSGKVYVCLTAEQEEVTYATDFSHDIAGAKFEDGTSMEAANQMVYKNEGLVITSNPAGVSNFVAILAMYSLNSNGTVEQTLNTITRYQSALLKQTVPILRNFEENPEENKPANGMAYDKAFSVLWKATSAISTRFLEFILPKTEKSAIFTMTLDGTDTIPVSINGSVETYLGIVKVQLLADFTSWTPTNKTRVNVSGMSPVGTFPTTTGRTRMQTGGYASDTDINKTVSLLWHINTDGTLAITLKADDPNNVKSLGTFLLFGVYF</sequence>
<dbReference type="EMBL" id="BK032557">
    <property type="protein sequence ID" value="DAF47651.1"/>
    <property type="molecule type" value="Genomic_DNA"/>
</dbReference>